<protein>
    <submittedName>
        <fullName evidence="1">Uncharacterized protein</fullName>
    </submittedName>
</protein>
<keyword evidence="2" id="KW-1185">Reference proteome</keyword>
<dbReference type="Proteomes" id="UP001286313">
    <property type="component" value="Unassembled WGS sequence"/>
</dbReference>
<reference evidence="1" key="1">
    <citation type="submission" date="2023-10" db="EMBL/GenBank/DDBJ databases">
        <title>Genome assemblies of two species of porcelain crab, Petrolisthes cinctipes and Petrolisthes manimaculis (Anomura: Porcellanidae).</title>
        <authorList>
            <person name="Angst P."/>
        </authorList>
    </citation>
    <scope>NUCLEOTIDE SEQUENCE</scope>
    <source>
        <strain evidence="1">PB745_01</strain>
        <tissue evidence="1">Gill</tissue>
    </source>
</reference>
<dbReference type="EMBL" id="JAWQEG010008315">
    <property type="protein sequence ID" value="KAK3850562.1"/>
    <property type="molecule type" value="Genomic_DNA"/>
</dbReference>
<comment type="caution">
    <text evidence="1">The sequence shown here is derived from an EMBL/GenBank/DDBJ whole genome shotgun (WGS) entry which is preliminary data.</text>
</comment>
<evidence type="ECO:0000313" key="1">
    <source>
        <dbReference type="EMBL" id="KAK3850562.1"/>
    </source>
</evidence>
<gene>
    <name evidence="1" type="ORF">Pcinc_042742</name>
</gene>
<organism evidence="1 2">
    <name type="scientific">Petrolisthes cinctipes</name>
    <name type="common">Flat porcelain crab</name>
    <dbReference type="NCBI Taxonomy" id="88211"/>
    <lineage>
        <taxon>Eukaryota</taxon>
        <taxon>Metazoa</taxon>
        <taxon>Ecdysozoa</taxon>
        <taxon>Arthropoda</taxon>
        <taxon>Crustacea</taxon>
        <taxon>Multicrustacea</taxon>
        <taxon>Malacostraca</taxon>
        <taxon>Eumalacostraca</taxon>
        <taxon>Eucarida</taxon>
        <taxon>Decapoda</taxon>
        <taxon>Pleocyemata</taxon>
        <taxon>Anomura</taxon>
        <taxon>Galatheoidea</taxon>
        <taxon>Porcellanidae</taxon>
        <taxon>Petrolisthes</taxon>
    </lineage>
</organism>
<name>A0AAE1BI49_PETCI</name>
<proteinExistence type="predicted"/>
<evidence type="ECO:0000313" key="2">
    <source>
        <dbReference type="Proteomes" id="UP001286313"/>
    </source>
</evidence>
<accession>A0AAE1BI49</accession>
<dbReference type="AlphaFoldDB" id="A0AAE1BI49"/>
<sequence length="182" mass="19957">MTNNSSASYNNNITMTNNSSASYNSFASCQTEVEVWLDYPNPKLLEAATVLDGYEMLQECWWCFPSPPTIRSTLNCYLVNLAVADLLITTLCWPTHRQSHHLTSLRPRPLLLPTSGFGARYVCERFRADAGGCGVQPSLCRVVSPSSSQCQPKTRPPPALVMGSVLYPSPSLDSSSGTPLYT</sequence>
<feature type="non-terminal residue" evidence="1">
    <location>
        <position position="1"/>
    </location>
</feature>